<evidence type="ECO:0000313" key="2">
    <source>
        <dbReference type="Proteomes" id="UP000782610"/>
    </source>
</evidence>
<protein>
    <submittedName>
        <fullName evidence="1">DUF1905 domain-containing protein</fullName>
    </submittedName>
</protein>
<dbReference type="SUPFAM" id="SSF141694">
    <property type="entry name" value="AF2212/PG0164-like"/>
    <property type="match status" value="1"/>
</dbReference>
<accession>A0A933KZN2</accession>
<dbReference type="InterPro" id="IPR015018">
    <property type="entry name" value="DUF1905"/>
</dbReference>
<comment type="caution">
    <text evidence="1">The sequence shown here is derived from an EMBL/GenBank/DDBJ whole genome shotgun (WGS) entry which is preliminary data.</text>
</comment>
<dbReference type="Proteomes" id="UP000782610">
    <property type="component" value="Unassembled WGS sequence"/>
</dbReference>
<evidence type="ECO:0000313" key="1">
    <source>
        <dbReference type="EMBL" id="MBI4920442.1"/>
    </source>
</evidence>
<dbReference type="Pfam" id="PF08922">
    <property type="entry name" value="DUF1905"/>
    <property type="match status" value="1"/>
</dbReference>
<dbReference type="Gene3D" id="2.40.30.100">
    <property type="entry name" value="AF2212/PG0164-like"/>
    <property type="match status" value="1"/>
</dbReference>
<name>A0A933KZN2_9HYPH</name>
<dbReference type="AlphaFoldDB" id="A0A933KZN2"/>
<organism evidence="1 2">
    <name type="scientific">Devosia nanyangense</name>
    <dbReference type="NCBI Taxonomy" id="1228055"/>
    <lineage>
        <taxon>Bacteria</taxon>
        <taxon>Pseudomonadati</taxon>
        <taxon>Pseudomonadota</taxon>
        <taxon>Alphaproteobacteria</taxon>
        <taxon>Hyphomicrobiales</taxon>
        <taxon>Devosiaceae</taxon>
        <taxon>Devosia</taxon>
    </lineage>
</organism>
<dbReference type="EMBL" id="JACRAF010000005">
    <property type="protein sequence ID" value="MBI4920442.1"/>
    <property type="molecule type" value="Genomic_DNA"/>
</dbReference>
<dbReference type="Pfam" id="PF13376">
    <property type="entry name" value="OmdA"/>
    <property type="match status" value="1"/>
</dbReference>
<dbReference type="InterPro" id="IPR037079">
    <property type="entry name" value="AF2212/PG0164-like_sf"/>
</dbReference>
<reference evidence="1" key="1">
    <citation type="submission" date="2020-07" db="EMBL/GenBank/DDBJ databases">
        <title>Huge and variable diversity of episymbiotic CPR bacteria and DPANN archaea in groundwater ecosystems.</title>
        <authorList>
            <person name="He C.Y."/>
            <person name="Keren R."/>
            <person name="Whittaker M."/>
            <person name="Farag I.F."/>
            <person name="Doudna J."/>
            <person name="Cate J.H.D."/>
            <person name="Banfield J.F."/>
        </authorList>
    </citation>
    <scope>NUCLEOTIDE SEQUENCE</scope>
    <source>
        <strain evidence="1">NC_groundwater_1586_Pr3_B-0.1um_66_15</strain>
    </source>
</reference>
<proteinExistence type="predicted"/>
<sequence>MKQTFRTELLQSGGNTTGFEIPPKVVEALGAGRKPKVTVTLNGRFSYPNTVAVMGGKYMIGVSQERRAAAGVEGGEMIEVTLELDTAPRVMEVPPDLQRALDKDRAAKTYFATLSYSNQRRHIDPINEARTAETRARRIEKSVALFREGKN</sequence>
<gene>
    <name evidence="1" type="ORF">HY834_01735</name>
</gene>